<dbReference type="Pfam" id="PF00071">
    <property type="entry name" value="Ras"/>
    <property type="match status" value="1"/>
</dbReference>
<dbReference type="PROSITE" id="PS51421">
    <property type="entry name" value="RAS"/>
    <property type="match status" value="1"/>
</dbReference>
<dbReference type="InParanoid" id="A0A1V9XFT3"/>
<dbReference type="FunFam" id="3.40.50.300:FF:001129">
    <property type="entry name" value="ras-related protein Rab-44 isoform X2"/>
    <property type="match status" value="1"/>
</dbReference>
<dbReference type="GO" id="GO:0003924">
    <property type="term" value="F:GTPase activity"/>
    <property type="evidence" value="ECO:0007669"/>
    <property type="project" value="InterPro"/>
</dbReference>
<proteinExistence type="predicted"/>
<keyword evidence="1" id="KW-0547">Nucleotide-binding</keyword>
<dbReference type="PROSITE" id="PS51419">
    <property type="entry name" value="RAB"/>
    <property type="match status" value="1"/>
</dbReference>
<dbReference type="STRING" id="418985.A0A1V9XFT3"/>
<organism evidence="4 5">
    <name type="scientific">Tropilaelaps mercedesae</name>
    <dbReference type="NCBI Taxonomy" id="418985"/>
    <lineage>
        <taxon>Eukaryota</taxon>
        <taxon>Metazoa</taxon>
        <taxon>Ecdysozoa</taxon>
        <taxon>Arthropoda</taxon>
        <taxon>Chelicerata</taxon>
        <taxon>Arachnida</taxon>
        <taxon>Acari</taxon>
        <taxon>Parasitiformes</taxon>
        <taxon>Mesostigmata</taxon>
        <taxon>Gamasina</taxon>
        <taxon>Dermanyssoidea</taxon>
        <taxon>Laelapidae</taxon>
        <taxon>Tropilaelaps</taxon>
    </lineage>
</organism>
<sequence length="236" mass="25504">MSAATGRTGAPEGGDKATANVETHFKVLLLGDSNVGKTSLLRRYTDESESSADVRPTIGMDFRVRTVCIGNHKVTLHIWDTAGQERFKSITSSYFRGADGALLVYDASNRASFTGLGGWLKELNRRATEPVVKVLVANKVDLSPLKVLNGEGITLANAHNMSFTCTSAVTGRNVTSAFYVLAQRLVEESAKLNSTRKFPDAGDGPSFESLDHDSLSGVLQLGRTFTAKVRRLCDFV</sequence>
<dbReference type="PANTHER" id="PTHR47977">
    <property type="entry name" value="RAS-RELATED PROTEIN RAB"/>
    <property type="match status" value="1"/>
</dbReference>
<keyword evidence="3" id="KW-0449">Lipoprotein</keyword>
<dbReference type="AlphaFoldDB" id="A0A1V9XFT3"/>
<keyword evidence="5" id="KW-1185">Reference proteome</keyword>
<reference evidence="4 5" key="1">
    <citation type="journal article" date="2017" name="Gigascience">
        <title>Draft genome of the honey bee ectoparasitic mite, Tropilaelaps mercedesae, is shaped by the parasitic life history.</title>
        <authorList>
            <person name="Dong X."/>
            <person name="Armstrong S.D."/>
            <person name="Xia D."/>
            <person name="Makepeace B.L."/>
            <person name="Darby A.C."/>
            <person name="Kadowaki T."/>
        </authorList>
    </citation>
    <scope>NUCLEOTIDE SEQUENCE [LARGE SCALE GENOMIC DNA]</scope>
    <source>
        <strain evidence="4">Wuxi-XJTLU</strain>
    </source>
</reference>
<dbReference type="OrthoDB" id="10323458at2759"/>
<keyword evidence="2" id="KW-0342">GTP-binding</keyword>
<dbReference type="InterPro" id="IPR005225">
    <property type="entry name" value="Small_GTP-bd"/>
</dbReference>
<evidence type="ECO:0000256" key="1">
    <source>
        <dbReference type="ARBA" id="ARBA00022741"/>
    </source>
</evidence>
<accession>A0A1V9XFT3</accession>
<dbReference type="SMART" id="SM00174">
    <property type="entry name" value="RHO"/>
    <property type="match status" value="1"/>
</dbReference>
<name>A0A1V9XFT3_9ACAR</name>
<dbReference type="NCBIfam" id="TIGR00231">
    <property type="entry name" value="small_GTP"/>
    <property type="match status" value="1"/>
</dbReference>
<dbReference type="SMART" id="SM00175">
    <property type="entry name" value="RAB"/>
    <property type="match status" value="1"/>
</dbReference>
<dbReference type="PRINTS" id="PR00449">
    <property type="entry name" value="RASTRNSFRMNG"/>
</dbReference>
<protein>
    <submittedName>
        <fullName evidence="4">RAS small GTpases RIC1/ypt1-like</fullName>
    </submittedName>
</protein>
<dbReference type="InterPro" id="IPR027417">
    <property type="entry name" value="P-loop_NTPase"/>
</dbReference>
<dbReference type="SMART" id="SM00176">
    <property type="entry name" value="RAN"/>
    <property type="match status" value="1"/>
</dbReference>
<comment type="caution">
    <text evidence="4">The sequence shown here is derived from an EMBL/GenBank/DDBJ whole genome shotgun (WGS) entry which is preliminary data.</text>
</comment>
<dbReference type="PROSITE" id="PS51417">
    <property type="entry name" value="ARF"/>
    <property type="match status" value="1"/>
</dbReference>
<dbReference type="SUPFAM" id="SSF52540">
    <property type="entry name" value="P-loop containing nucleoside triphosphate hydrolases"/>
    <property type="match status" value="1"/>
</dbReference>
<evidence type="ECO:0000313" key="4">
    <source>
        <dbReference type="EMBL" id="OQR72359.1"/>
    </source>
</evidence>
<dbReference type="EMBL" id="MNPL01011956">
    <property type="protein sequence ID" value="OQR72359.1"/>
    <property type="molecule type" value="Genomic_DNA"/>
</dbReference>
<evidence type="ECO:0000313" key="5">
    <source>
        <dbReference type="Proteomes" id="UP000192247"/>
    </source>
</evidence>
<gene>
    <name evidence="4" type="ORF">BIW11_01319</name>
</gene>
<evidence type="ECO:0000256" key="3">
    <source>
        <dbReference type="ARBA" id="ARBA00023288"/>
    </source>
</evidence>
<dbReference type="InterPro" id="IPR001806">
    <property type="entry name" value="Small_GTPase"/>
</dbReference>
<dbReference type="GO" id="GO:0005525">
    <property type="term" value="F:GTP binding"/>
    <property type="evidence" value="ECO:0007669"/>
    <property type="project" value="UniProtKB-KW"/>
</dbReference>
<dbReference type="SMART" id="SM00173">
    <property type="entry name" value="RAS"/>
    <property type="match status" value="1"/>
</dbReference>
<dbReference type="Proteomes" id="UP000192247">
    <property type="component" value="Unassembled WGS sequence"/>
</dbReference>
<dbReference type="Gene3D" id="3.40.50.300">
    <property type="entry name" value="P-loop containing nucleotide triphosphate hydrolases"/>
    <property type="match status" value="1"/>
</dbReference>
<dbReference type="SMART" id="SM00177">
    <property type="entry name" value="ARF"/>
    <property type="match status" value="1"/>
</dbReference>
<dbReference type="CDD" id="cd00154">
    <property type="entry name" value="Rab"/>
    <property type="match status" value="1"/>
</dbReference>
<dbReference type="InterPro" id="IPR050227">
    <property type="entry name" value="Rab"/>
</dbReference>
<evidence type="ECO:0000256" key="2">
    <source>
        <dbReference type="ARBA" id="ARBA00023134"/>
    </source>
</evidence>